<accession>A0ABU3Q1C3</accession>
<feature type="region of interest" description="Disordered" evidence="1">
    <location>
        <begin position="220"/>
        <end position="261"/>
    </location>
</feature>
<comment type="caution">
    <text evidence="2">The sequence shown here is derived from an EMBL/GenBank/DDBJ whole genome shotgun (WGS) entry which is preliminary data.</text>
</comment>
<proteinExistence type="predicted"/>
<sequence length="261" mass="26545">MSPTTPARRPSPRVLVAALAALGVLVLVGTLVAVLVTGSDDAPDGSDGEAAGSATTSVTRADYLEAPDGVTLTDPGSVLALGETATVAWQPNVDVVGVVEVRVEGVQPASVDAFDGWLVGGTAAQAAPYFVTVTLTNVGEGDLGRQSVPLYLERQDGVLVPAARFGAEFPACASVPLPSPFEPDDTTTTCQVYLSEGAQELEALTFLPFDGFEAIRWDPRLPVATPTTDPTGTPTETPTGTPSGTPTEAPSVTATGTPGTP</sequence>
<protein>
    <recommendedName>
        <fullName evidence="4">DUF4352 domain-containing protein</fullName>
    </recommendedName>
</protein>
<organism evidence="2 3">
    <name type="scientific">Nocardioides imazamoxiresistens</name>
    <dbReference type="NCBI Taxonomy" id="3231893"/>
    <lineage>
        <taxon>Bacteria</taxon>
        <taxon>Bacillati</taxon>
        <taxon>Actinomycetota</taxon>
        <taxon>Actinomycetes</taxon>
        <taxon>Propionibacteriales</taxon>
        <taxon>Nocardioidaceae</taxon>
        <taxon>Nocardioides</taxon>
    </lineage>
</organism>
<dbReference type="EMBL" id="JAVYII010000010">
    <property type="protein sequence ID" value="MDT9595246.1"/>
    <property type="molecule type" value="Genomic_DNA"/>
</dbReference>
<evidence type="ECO:0000256" key="1">
    <source>
        <dbReference type="SAM" id="MobiDB-lite"/>
    </source>
</evidence>
<feature type="compositionally biased region" description="Low complexity" evidence="1">
    <location>
        <begin position="224"/>
        <end position="251"/>
    </location>
</feature>
<dbReference type="Proteomes" id="UP001268542">
    <property type="component" value="Unassembled WGS sequence"/>
</dbReference>
<dbReference type="RefSeq" id="WP_315735784.1">
    <property type="nucleotide sequence ID" value="NZ_JAVYII010000010.1"/>
</dbReference>
<name>A0ABU3Q1C3_9ACTN</name>
<evidence type="ECO:0008006" key="4">
    <source>
        <dbReference type="Google" id="ProtNLM"/>
    </source>
</evidence>
<keyword evidence="3" id="KW-1185">Reference proteome</keyword>
<reference evidence="2 3" key="1">
    <citation type="submission" date="2023-08" db="EMBL/GenBank/DDBJ databases">
        <title>Nocardioides seae sp. nov., a bacterium isolated from a soil.</title>
        <authorList>
            <person name="Wang X."/>
        </authorList>
    </citation>
    <scope>NUCLEOTIDE SEQUENCE [LARGE SCALE GENOMIC DNA]</scope>
    <source>
        <strain evidence="2 3">YZH12</strain>
    </source>
</reference>
<feature type="compositionally biased region" description="Polar residues" evidence="1">
    <location>
        <begin position="252"/>
        <end position="261"/>
    </location>
</feature>
<evidence type="ECO:0000313" key="3">
    <source>
        <dbReference type="Proteomes" id="UP001268542"/>
    </source>
</evidence>
<evidence type="ECO:0000313" key="2">
    <source>
        <dbReference type="EMBL" id="MDT9595246.1"/>
    </source>
</evidence>
<gene>
    <name evidence="2" type="ORF">RDV89_19315</name>
</gene>